<comment type="similarity">
    <text evidence="2">Belongs to the EamA transporter family.</text>
</comment>
<dbReference type="InterPro" id="IPR037185">
    <property type="entry name" value="EmrE-like"/>
</dbReference>
<dbReference type="AlphaFoldDB" id="A0A4R1RSI0"/>
<evidence type="ECO:0000256" key="1">
    <source>
        <dbReference type="ARBA" id="ARBA00004141"/>
    </source>
</evidence>
<evidence type="ECO:0000313" key="8">
    <source>
        <dbReference type="EMBL" id="TCL69334.1"/>
    </source>
</evidence>
<dbReference type="Pfam" id="PF00892">
    <property type="entry name" value="EamA"/>
    <property type="match status" value="2"/>
</dbReference>
<keyword evidence="3 6" id="KW-0812">Transmembrane</keyword>
<evidence type="ECO:0000259" key="7">
    <source>
        <dbReference type="Pfam" id="PF00892"/>
    </source>
</evidence>
<dbReference type="PANTHER" id="PTHR22911:SF6">
    <property type="entry name" value="SOLUTE CARRIER FAMILY 35 MEMBER G1"/>
    <property type="match status" value="1"/>
</dbReference>
<dbReference type="OrthoDB" id="5148831at2"/>
<evidence type="ECO:0000256" key="4">
    <source>
        <dbReference type="ARBA" id="ARBA00022989"/>
    </source>
</evidence>
<accession>A0A4R1RSI0</accession>
<evidence type="ECO:0000256" key="5">
    <source>
        <dbReference type="ARBA" id="ARBA00023136"/>
    </source>
</evidence>
<feature type="domain" description="EamA" evidence="7">
    <location>
        <begin position="146"/>
        <end position="272"/>
    </location>
</feature>
<feature type="transmembrane region" description="Helical" evidence="6">
    <location>
        <begin position="92"/>
        <end position="113"/>
    </location>
</feature>
<dbReference type="SUPFAM" id="SSF103481">
    <property type="entry name" value="Multidrug resistance efflux transporter EmrE"/>
    <property type="match status" value="2"/>
</dbReference>
<gene>
    <name evidence="8" type="ORF">EDC14_101231</name>
</gene>
<evidence type="ECO:0000256" key="2">
    <source>
        <dbReference type="ARBA" id="ARBA00007362"/>
    </source>
</evidence>
<dbReference type="PANTHER" id="PTHR22911">
    <property type="entry name" value="ACYL-MALONYL CONDENSING ENZYME-RELATED"/>
    <property type="match status" value="1"/>
</dbReference>
<feature type="transmembrane region" description="Helical" evidence="6">
    <location>
        <begin position="261"/>
        <end position="279"/>
    </location>
</feature>
<feature type="transmembrane region" description="Helical" evidence="6">
    <location>
        <begin position="69"/>
        <end position="86"/>
    </location>
</feature>
<reference evidence="8 9" key="1">
    <citation type="submission" date="2019-03" db="EMBL/GenBank/DDBJ databases">
        <title>Genomic Encyclopedia of Type Strains, Phase IV (KMG-IV): sequencing the most valuable type-strain genomes for metagenomic binning, comparative biology and taxonomic classification.</title>
        <authorList>
            <person name="Goeker M."/>
        </authorList>
    </citation>
    <scope>NUCLEOTIDE SEQUENCE [LARGE SCALE GENOMIC DNA]</scope>
    <source>
        <strain evidence="8 9">LX-B</strain>
    </source>
</reference>
<dbReference type="Proteomes" id="UP000295008">
    <property type="component" value="Unassembled WGS sequence"/>
</dbReference>
<proteinExistence type="inferred from homology"/>
<protein>
    <submittedName>
        <fullName evidence="8">S-adenosylmethionine uptake transporter</fullName>
    </submittedName>
</protein>
<comment type="subcellular location">
    <subcellularLocation>
        <location evidence="1">Membrane</location>
        <topology evidence="1">Multi-pass membrane protein</topology>
    </subcellularLocation>
</comment>
<keyword evidence="5 6" id="KW-0472">Membrane</keyword>
<dbReference type="InterPro" id="IPR000620">
    <property type="entry name" value="EamA_dom"/>
</dbReference>
<keyword evidence="9" id="KW-1185">Reference proteome</keyword>
<feature type="transmembrane region" description="Helical" evidence="6">
    <location>
        <begin position="178"/>
        <end position="198"/>
    </location>
</feature>
<dbReference type="EMBL" id="SLUN01000012">
    <property type="protein sequence ID" value="TCL69334.1"/>
    <property type="molecule type" value="Genomic_DNA"/>
</dbReference>
<comment type="caution">
    <text evidence="8">The sequence shown here is derived from an EMBL/GenBank/DDBJ whole genome shotgun (WGS) entry which is preliminary data.</text>
</comment>
<feature type="transmembrane region" description="Helical" evidence="6">
    <location>
        <begin position="120"/>
        <end position="138"/>
    </location>
</feature>
<dbReference type="GO" id="GO:0016020">
    <property type="term" value="C:membrane"/>
    <property type="evidence" value="ECO:0007669"/>
    <property type="project" value="UniProtKB-SubCell"/>
</dbReference>
<keyword evidence="4 6" id="KW-1133">Transmembrane helix</keyword>
<evidence type="ECO:0000256" key="3">
    <source>
        <dbReference type="ARBA" id="ARBA00022692"/>
    </source>
</evidence>
<evidence type="ECO:0000313" key="9">
    <source>
        <dbReference type="Proteomes" id="UP000295008"/>
    </source>
</evidence>
<feature type="transmembrane region" description="Helical" evidence="6">
    <location>
        <begin position="12"/>
        <end position="33"/>
    </location>
</feature>
<evidence type="ECO:0000256" key="6">
    <source>
        <dbReference type="SAM" id="Phobius"/>
    </source>
</evidence>
<organism evidence="8 9">
    <name type="scientific">Hydrogenispora ethanolica</name>
    <dbReference type="NCBI Taxonomy" id="1082276"/>
    <lineage>
        <taxon>Bacteria</taxon>
        <taxon>Bacillati</taxon>
        <taxon>Bacillota</taxon>
        <taxon>Hydrogenispora</taxon>
    </lineage>
</organism>
<sequence length="287" mass="31325">MNASLLKGPIQMLFSAFCFAVMAYFAKLASVNVPGPEVVFFRFLLGVVAAWFLAALGRVDLRTSRRDLLFARGIFGGTAILLYFIAMAKGSMTNSTVLNNTYPIFVTMIAAFFMKERVSVFTWLCLIVSWAGVGLLIHPDLHRIFWPDILALISGILSAFAVLVVRQLRQNGESAWTVFFYLSIFGLLVSLVFAIPVWQWPDATAWLFLLATAVTGLVAQITMTSAYKYCSAATGSILSMTTMVFAAVFGMAWLGEKLSTGEAMGAVLIALGGGAIAWMSNKEQTMK</sequence>
<dbReference type="RefSeq" id="WP_132014357.1">
    <property type="nucleotide sequence ID" value="NZ_SLUN01000012.1"/>
</dbReference>
<feature type="transmembrane region" description="Helical" evidence="6">
    <location>
        <begin position="204"/>
        <end position="223"/>
    </location>
</feature>
<feature type="transmembrane region" description="Helical" evidence="6">
    <location>
        <begin position="144"/>
        <end position="166"/>
    </location>
</feature>
<feature type="transmembrane region" description="Helical" evidence="6">
    <location>
        <begin position="39"/>
        <end position="57"/>
    </location>
</feature>
<feature type="transmembrane region" description="Helical" evidence="6">
    <location>
        <begin position="235"/>
        <end position="255"/>
    </location>
</feature>
<name>A0A4R1RSI0_HYDET</name>
<feature type="domain" description="EamA" evidence="7">
    <location>
        <begin position="7"/>
        <end position="136"/>
    </location>
</feature>